<feature type="domain" description="X8" evidence="11">
    <location>
        <begin position="388"/>
        <end position="491"/>
    </location>
</feature>
<dbReference type="EMBL" id="JH711573">
    <property type="protein sequence ID" value="EIW86348.1"/>
    <property type="molecule type" value="Genomic_DNA"/>
</dbReference>
<feature type="chain" id="PRO_5024486550" description="1,3-beta-glucanosyltransferase" evidence="10">
    <location>
        <begin position="21"/>
        <end position="549"/>
    </location>
</feature>
<dbReference type="GO" id="GO:0005886">
    <property type="term" value="C:plasma membrane"/>
    <property type="evidence" value="ECO:0007669"/>
    <property type="project" value="UniProtKB-SubCell"/>
</dbReference>
<dbReference type="OMA" id="QDHTECM"/>
<feature type="signal peptide" evidence="10">
    <location>
        <begin position="1"/>
        <end position="20"/>
    </location>
</feature>
<evidence type="ECO:0000256" key="8">
    <source>
        <dbReference type="ARBA" id="ARBA00023180"/>
    </source>
</evidence>
<dbReference type="GO" id="GO:0042124">
    <property type="term" value="F:1,3-beta-glucanosyltransferase activity"/>
    <property type="evidence" value="ECO:0007669"/>
    <property type="project" value="TreeGrafter"/>
</dbReference>
<name>A0A5M3N4W9_CONPW</name>
<sequence length="549" mass="56779">MARALRALVAASVLFASAEAVSKVSRSGRYLYTQDGSRFYIKGIAYQPQGSVVASASNPFLEPSTFVDPLADSNACSRDIPYLQQLGVNTIRAYSVNSSLNHDACMKALSNAGIYTIIDLSLPLNGSIDRASPSWTTSLLNQYINTIDAFSSYDNVLAYNVGNEVVTAPNETSAAPFIKAAARDVKAYLNSKGSSALVGYAAIDGDESWRDPLASYLSCDPSGSNSGATSIDLYGLNNYEWCGNTTFSQAYSAVETDFSSYNVAAYFSEFGCITAGTRYWTEVGALFSSQMSPDWSGGIAFSYFPATSAQGQFGMVNISSDGSTVTTGQEFNSLKIEYGSVSPPNSPSQSSSSASYGSCPSQSANFIGSTSLPSTPNAAACSCFENDLSCQFTPQTSNYSTILGDLLNYACSQLGQMGSSCNGIAANGTSGQYGAVSQCDPSIMLSYVMSEYYTLQNSNAQACYFAGNGTVNSYAPSGTSGLSAASSSCLASATSVFTPSATGGSSSGGSGGGSSGNSGGAISLEDPRALAGLGVMLAVGLMSGVWTLV</sequence>
<evidence type="ECO:0000313" key="13">
    <source>
        <dbReference type="Proteomes" id="UP000053558"/>
    </source>
</evidence>
<dbReference type="GeneID" id="19211662"/>
<evidence type="ECO:0000256" key="3">
    <source>
        <dbReference type="ARBA" id="ARBA00007528"/>
    </source>
</evidence>
<evidence type="ECO:0000256" key="6">
    <source>
        <dbReference type="ARBA" id="ARBA00023136"/>
    </source>
</evidence>
<evidence type="ECO:0000256" key="10">
    <source>
        <dbReference type="RuleBase" id="RU361209"/>
    </source>
</evidence>
<evidence type="ECO:0000256" key="5">
    <source>
        <dbReference type="ARBA" id="ARBA00022729"/>
    </source>
</evidence>
<proteinExistence type="inferred from homology"/>
<gene>
    <name evidence="12" type="ORF">CONPUDRAFT_94702</name>
</gene>
<keyword evidence="12" id="KW-0378">Hydrolase</keyword>
<keyword evidence="8" id="KW-0325">Glycoprotein</keyword>
<keyword evidence="10" id="KW-0808">Transferase</keyword>
<dbReference type="Proteomes" id="UP000053558">
    <property type="component" value="Unassembled WGS sequence"/>
</dbReference>
<dbReference type="Pfam" id="PF07983">
    <property type="entry name" value="X8"/>
    <property type="match status" value="1"/>
</dbReference>
<dbReference type="InterPro" id="IPR012946">
    <property type="entry name" value="X8"/>
</dbReference>
<comment type="caution">
    <text evidence="12">The sequence shown here is derived from an EMBL/GenBank/DDBJ whole genome shotgun (WGS) entry which is preliminary data.</text>
</comment>
<keyword evidence="6 10" id="KW-0472">Membrane</keyword>
<dbReference type="InterPro" id="IPR004886">
    <property type="entry name" value="Glucanosyltransferase"/>
</dbReference>
<keyword evidence="9 10" id="KW-0449">Lipoprotein</keyword>
<dbReference type="KEGG" id="cput:CONPUDRAFT_94702"/>
<comment type="subcellular location">
    <subcellularLocation>
        <location evidence="1">Cell envelope</location>
    </subcellularLocation>
    <subcellularLocation>
        <location evidence="10">Cell membrane</location>
        <topology evidence="10">Lipid-anchor</topology>
        <topology evidence="10">GPI-anchor</topology>
    </subcellularLocation>
    <subcellularLocation>
        <location evidence="2">Membrane</location>
        <topology evidence="2">Lipid-anchor</topology>
        <topology evidence="2">GPI-anchor</topology>
    </subcellularLocation>
</comment>
<evidence type="ECO:0000256" key="7">
    <source>
        <dbReference type="ARBA" id="ARBA00023157"/>
    </source>
</evidence>
<evidence type="ECO:0000313" key="12">
    <source>
        <dbReference type="EMBL" id="EIW86348.1"/>
    </source>
</evidence>
<dbReference type="OrthoDB" id="421038at2759"/>
<evidence type="ECO:0000256" key="4">
    <source>
        <dbReference type="ARBA" id="ARBA00022622"/>
    </source>
</evidence>
<protein>
    <recommendedName>
        <fullName evidence="10">1,3-beta-glucanosyltransferase</fullName>
        <ecNumber evidence="10">2.4.1.-</ecNumber>
    </recommendedName>
</protein>
<evidence type="ECO:0000256" key="2">
    <source>
        <dbReference type="ARBA" id="ARBA00004589"/>
    </source>
</evidence>
<dbReference type="EC" id="2.4.1.-" evidence="10"/>
<keyword evidence="4 10" id="KW-0336">GPI-anchor</keyword>
<keyword evidence="7" id="KW-1015">Disulfide bond</keyword>
<accession>A0A5M3N4W9</accession>
<keyword evidence="5 10" id="KW-0732">Signal</keyword>
<comment type="function">
    <text evidence="10">Splits internally a 1,3-beta-glucan molecule and transfers the newly generated reducing end (the donor) to the non-reducing end of another 1,3-beta-glucan molecule (the acceptor) forming a 1,3-beta linkage, resulting in the elongation of 1,3-beta-glucan chains in the cell wall.</text>
</comment>
<dbReference type="SUPFAM" id="SSF51445">
    <property type="entry name" value="(Trans)glycosidases"/>
    <property type="match status" value="1"/>
</dbReference>
<dbReference type="InterPro" id="IPR017853">
    <property type="entry name" value="GH"/>
</dbReference>
<dbReference type="GO" id="GO:0098552">
    <property type="term" value="C:side of membrane"/>
    <property type="evidence" value="ECO:0007669"/>
    <property type="project" value="UniProtKB-KW"/>
</dbReference>
<dbReference type="PANTHER" id="PTHR31468:SF2">
    <property type="entry name" value="1,3-BETA-GLUCANOSYLTRANSFERASE GAS1"/>
    <property type="match status" value="1"/>
</dbReference>
<reference evidence="13" key="1">
    <citation type="journal article" date="2012" name="Science">
        <title>The Paleozoic origin of enzymatic lignin decomposition reconstructed from 31 fungal genomes.</title>
        <authorList>
            <person name="Floudas D."/>
            <person name="Binder M."/>
            <person name="Riley R."/>
            <person name="Barry K."/>
            <person name="Blanchette R.A."/>
            <person name="Henrissat B."/>
            <person name="Martinez A.T."/>
            <person name="Otillar R."/>
            <person name="Spatafora J.W."/>
            <person name="Yadav J.S."/>
            <person name="Aerts A."/>
            <person name="Benoit I."/>
            <person name="Boyd A."/>
            <person name="Carlson A."/>
            <person name="Copeland A."/>
            <person name="Coutinho P.M."/>
            <person name="de Vries R.P."/>
            <person name="Ferreira P."/>
            <person name="Findley K."/>
            <person name="Foster B."/>
            <person name="Gaskell J."/>
            <person name="Glotzer D."/>
            <person name="Gorecki P."/>
            <person name="Heitman J."/>
            <person name="Hesse C."/>
            <person name="Hori C."/>
            <person name="Igarashi K."/>
            <person name="Jurgens J.A."/>
            <person name="Kallen N."/>
            <person name="Kersten P."/>
            <person name="Kohler A."/>
            <person name="Kuees U."/>
            <person name="Kumar T.K.A."/>
            <person name="Kuo A."/>
            <person name="LaButti K."/>
            <person name="Larrondo L.F."/>
            <person name="Lindquist E."/>
            <person name="Ling A."/>
            <person name="Lombard V."/>
            <person name="Lucas S."/>
            <person name="Lundell T."/>
            <person name="Martin R."/>
            <person name="McLaughlin D.J."/>
            <person name="Morgenstern I."/>
            <person name="Morin E."/>
            <person name="Murat C."/>
            <person name="Nagy L.G."/>
            <person name="Nolan M."/>
            <person name="Ohm R.A."/>
            <person name="Patyshakuliyeva A."/>
            <person name="Rokas A."/>
            <person name="Ruiz-Duenas F.J."/>
            <person name="Sabat G."/>
            <person name="Salamov A."/>
            <person name="Samejima M."/>
            <person name="Schmutz J."/>
            <person name="Slot J.C."/>
            <person name="St John F."/>
            <person name="Stenlid J."/>
            <person name="Sun H."/>
            <person name="Sun S."/>
            <person name="Syed K."/>
            <person name="Tsang A."/>
            <person name="Wiebenga A."/>
            <person name="Young D."/>
            <person name="Pisabarro A."/>
            <person name="Eastwood D.C."/>
            <person name="Martin F."/>
            <person name="Cullen D."/>
            <person name="Grigoriev I.V."/>
            <person name="Hibbett D.S."/>
        </authorList>
    </citation>
    <scope>NUCLEOTIDE SEQUENCE [LARGE SCALE GENOMIC DNA]</scope>
    <source>
        <strain evidence="13">RWD-64-598 SS2</strain>
    </source>
</reference>
<evidence type="ECO:0000259" key="11">
    <source>
        <dbReference type="SMART" id="SM00768"/>
    </source>
</evidence>
<comment type="similarity">
    <text evidence="3 10">Belongs to the glycosyl hydrolase 72 family.</text>
</comment>
<dbReference type="GO" id="GO:0031505">
    <property type="term" value="P:fungal-type cell wall organization"/>
    <property type="evidence" value="ECO:0007669"/>
    <property type="project" value="TreeGrafter"/>
</dbReference>
<dbReference type="PANTHER" id="PTHR31468">
    <property type="entry name" value="1,3-BETA-GLUCANOSYLTRANSFERASE GAS1"/>
    <property type="match status" value="1"/>
</dbReference>
<dbReference type="GO" id="GO:0016787">
    <property type="term" value="F:hydrolase activity"/>
    <property type="evidence" value="ECO:0007669"/>
    <property type="project" value="UniProtKB-KW"/>
</dbReference>
<evidence type="ECO:0000256" key="1">
    <source>
        <dbReference type="ARBA" id="ARBA00004196"/>
    </source>
</evidence>
<keyword evidence="13" id="KW-1185">Reference proteome</keyword>
<dbReference type="GO" id="GO:0071970">
    <property type="term" value="P:fungal-type cell wall (1-&gt;3)-beta-D-glucan biosynthetic process"/>
    <property type="evidence" value="ECO:0007669"/>
    <property type="project" value="TreeGrafter"/>
</dbReference>
<dbReference type="Gene3D" id="3.20.20.80">
    <property type="entry name" value="Glycosidases"/>
    <property type="match status" value="1"/>
</dbReference>
<dbReference type="Pfam" id="PF03198">
    <property type="entry name" value="Glyco_hydro_72"/>
    <property type="match status" value="1"/>
</dbReference>
<organism evidence="12 13">
    <name type="scientific">Coniophora puteana (strain RWD-64-598)</name>
    <name type="common">Brown rot fungus</name>
    <dbReference type="NCBI Taxonomy" id="741705"/>
    <lineage>
        <taxon>Eukaryota</taxon>
        <taxon>Fungi</taxon>
        <taxon>Dikarya</taxon>
        <taxon>Basidiomycota</taxon>
        <taxon>Agaricomycotina</taxon>
        <taxon>Agaricomycetes</taxon>
        <taxon>Agaricomycetidae</taxon>
        <taxon>Boletales</taxon>
        <taxon>Coniophorineae</taxon>
        <taxon>Coniophoraceae</taxon>
        <taxon>Coniophora</taxon>
    </lineage>
</organism>
<dbReference type="AlphaFoldDB" id="A0A5M3N4W9"/>
<dbReference type="Gene3D" id="1.20.58.1040">
    <property type="match status" value="1"/>
</dbReference>
<dbReference type="RefSeq" id="XP_007763184.1">
    <property type="nucleotide sequence ID" value="XM_007764994.1"/>
</dbReference>
<evidence type="ECO:0000256" key="9">
    <source>
        <dbReference type="ARBA" id="ARBA00023288"/>
    </source>
</evidence>
<dbReference type="SMART" id="SM00768">
    <property type="entry name" value="X8"/>
    <property type="match status" value="1"/>
</dbReference>